<dbReference type="CDD" id="cd07023">
    <property type="entry name" value="S49_Sppa_N_C"/>
    <property type="match status" value="1"/>
</dbReference>
<dbReference type="AlphaFoldDB" id="U2L026"/>
<dbReference type="eggNOG" id="COG0616">
    <property type="taxonomic scope" value="Bacteria"/>
</dbReference>
<keyword evidence="9" id="KW-1185">Reference proteome</keyword>
<dbReference type="RefSeq" id="WP_021330750.1">
    <property type="nucleotide sequence ID" value="NZ_AUZJ01000043.1"/>
</dbReference>
<dbReference type="SUPFAM" id="SSF52096">
    <property type="entry name" value="ClpP/crotonase"/>
    <property type="match status" value="1"/>
</dbReference>
<keyword evidence="4" id="KW-0720">Serine protease</keyword>
<evidence type="ECO:0000256" key="2">
    <source>
        <dbReference type="ARBA" id="ARBA00022670"/>
    </source>
</evidence>
<dbReference type="PATRIC" id="fig|1125725.3.peg.1824"/>
<keyword evidence="3 6" id="KW-0378">Hydrolase</keyword>
<dbReference type="InterPro" id="IPR004635">
    <property type="entry name" value="Pept_S49_SppA"/>
</dbReference>
<dbReference type="InterPro" id="IPR029045">
    <property type="entry name" value="ClpP/crotonase-like_dom_sf"/>
</dbReference>
<comment type="similarity">
    <text evidence="1">Belongs to the peptidase S49 family.</text>
</comment>
<evidence type="ECO:0000256" key="1">
    <source>
        <dbReference type="ARBA" id="ARBA00008683"/>
    </source>
</evidence>
<name>U2L026_TRESO</name>
<organism evidence="6 8">
    <name type="scientific">Treponema socranskii subsp. socranskii VPI DR56BR1116 = ATCC 35536</name>
    <dbReference type="NCBI Taxonomy" id="1125725"/>
    <lineage>
        <taxon>Bacteria</taxon>
        <taxon>Pseudomonadati</taxon>
        <taxon>Spirochaetota</taxon>
        <taxon>Spirochaetia</taxon>
        <taxon>Spirochaetales</taxon>
        <taxon>Treponemataceae</taxon>
        <taxon>Treponema</taxon>
    </lineage>
</organism>
<dbReference type="Gene3D" id="3.90.226.10">
    <property type="entry name" value="2-enoyl-CoA Hydratase, Chain A, domain 1"/>
    <property type="match status" value="2"/>
</dbReference>
<dbReference type="Pfam" id="PF01343">
    <property type="entry name" value="Peptidase_S49"/>
    <property type="match status" value="1"/>
</dbReference>
<dbReference type="EMBL" id="AVQI01000084">
    <property type="protein sequence ID" value="ERJ97715.1"/>
    <property type="molecule type" value="Genomic_DNA"/>
</dbReference>
<dbReference type="NCBIfam" id="TIGR00706">
    <property type="entry name" value="SppA_dom"/>
    <property type="match status" value="1"/>
</dbReference>
<protein>
    <submittedName>
        <fullName evidence="6">Signal peptide peptidase SppA, 36K type</fullName>
        <ecNumber evidence="6">3.4.-.-</ecNumber>
    </submittedName>
</protein>
<comment type="caution">
    <text evidence="6">The sequence shown here is derived from an EMBL/GenBank/DDBJ whole genome shotgun (WGS) entry which is preliminary data.</text>
</comment>
<dbReference type="EMBL" id="AUZJ01000043">
    <property type="protein sequence ID" value="ERF60351.1"/>
    <property type="molecule type" value="Genomic_DNA"/>
</dbReference>
<evidence type="ECO:0000256" key="3">
    <source>
        <dbReference type="ARBA" id="ARBA00022801"/>
    </source>
</evidence>
<evidence type="ECO:0000256" key="4">
    <source>
        <dbReference type="ARBA" id="ARBA00022825"/>
    </source>
</evidence>
<evidence type="ECO:0000313" key="8">
    <source>
        <dbReference type="Proteomes" id="UP000016412"/>
    </source>
</evidence>
<feature type="domain" description="Peptidase S49" evidence="5">
    <location>
        <begin position="117"/>
        <end position="263"/>
    </location>
</feature>
<dbReference type="EC" id="3.4.-.-" evidence="6"/>
<evidence type="ECO:0000313" key="7">
    <source>
        <dbReference type="EMBL" id="ERJ97715.1"/>
    </source>
</evidence>
<dbReference type="InterPro" id="IPR002142">
    <property type="entry name" value="Peptidase_S49"/>
</dbReference>
<dbReference type="OrthoDB" id="9764363at2"/>
<dbReference type="GO" id="GO:0006508">
    <property type="term" value="P:proteolysis"/>
    <property type="evidence" value="ECO:0007669"/>
    <property type="project" value="UniProtKB-KW"/>
</dbReference>
<keyword evidence="2" id="KW-0645">Protease</keyword>
<dbReference type="Proteomes" id="UP000016646">
    <property type="component" value="Unassembled WGS sequence"/>
</dbReference>
<dbReference type="PANTHER" id="PTHR42987">
    <property type="entry name" value="PEPTIDASE S49"/>
    <property type="match status" value="1"/>
</dbReference>
<proteinExistence type="inferred from homology"/>
<dbReference type="GO" id="GO:0008236">
    <property type="term" value="F:serine-type peptidase activity"/>
    <property type="evidence" value="ECO:0007669"/>
    <property type="project" value="UniProtKB-KW"/>
</dbReference>
<evidence type="ECO:0000313" key="9">
    <source>
        <dbReference type="Proteomes" id="UP000016646"/>
    </source>
</evidence>
<dbReference type="PANTHER" id="PTHR42987:SF7">
    <property type="entry name" value="SIGNAL PEPTIDE PEPTIDASE SPPA-RELATED"/>
    <property type="match status" value="1"/>
</dbReference>
<evidence type="ECO:0000313" key="6">
    <source>
        <dbReference type="EMBL" id="ERF60351.1"/>
    </source>
</evidence>
<evidence type="ECO:0000259" key="5">
    <source>
        <dbReference type="Pfam" id="PF01343"/>
    </source>
</evidence>
<accession>U2L026</accession>
<sequence length="321" mass="35362">MANNKKRGGIAVFVVILLIAAGIGAYTIATDSSRYDGSTGFFNNFIVRKNYIASLYIEGVIEPENKTYNHEWLIDTIHSLKDDEKNKAILLTVDSPGGGVYESDEVYLALCDYTEHTGRPVYAYMTTLAASGGYYISCAAETIYANRNTLTGSIGVIASQSVDMTELLKKLGVKVETITAGKNKNMLNINSPLTDEQRAIMQSIADEAYEQFTAIVAKSRGMKIGEVKKLADGRIYTASQAKKNGLIDEIGTWEDALSSLRKELDDDESVVTTYRYEKKESLLERLSEAVSKAGKTDALIPDAIRSELMLGISYPAYIYRK</sequence>
<reference evidence="8 9" key="1">
    <citation type="submission" date="2013-08" db="EMBL/GenBank/DDBJ databases">
        <authorList>
            <person name="Durkin A.S."/>
            <person name="Haft D.R."/>
            <person name="McCorrison J."/>
            <person name="Torralba M."/>
            <person name="Gillis M."/>
            <person name="Haft D.H."/>
            <person name="Methe B."/>
            <person name="Sutton G."/>
            <person name="Nelson K.E."/>
        </authorList>
    </citation>
    <scope>NUCLEOTIDE SEQUENCE [LARGE SCALE GENOMIC DNA]</scope>
    <source>
        <strain evidence="7 9">ATCC 35536</strain>
        <strain evidence="6 8">VPI DR56BR1116</strain>
    </source>
</reference>
<gene>
    <name evidence="6" type="primary">sppA</name>
    <name evidence="7" type="ORF">HMPREF0860_0436</name>
    <name evidence="6" type="ORF">HMPREF1325_2650</name>
</gene>
<dbReference type="Proteomes" id="UP000016412">
    <property type="component" value="Unassembled WGS sequence"/>
</dbReference>
<dbReference type="STRING" id="1125725.HMPREF1325_2650"/>
<dbReference type="InterPro" id="IPR047272">
    <property type="entry name" value="S49_SppA_C"/>
</dbReference>